<dbReference type="OrthoDB" id="5875911at2759"/>
<accession>A0A0N4UD81</accession>
<dbReference type="PROSITE" id="PS50178">
    <property type="entry name" value="ZF_FYVE"/>
    <property type="match status" value="1"/>
</dbReference>
<dbReference type="InterPro" id="IPR011011">
    <property type="entry name" value="Znf_FYVE_PHD"/>
</dbReference>
<keyword evidence="3" id="KW-0862">Zinc</keyword>
<dbReference type="Proteomes" id="UP000038040">
    <property type="component" value="Unplaced"/>
</dbReference>
<dbReference type="SUPFAM" id="SSF57903">
    <property type="entry name" value="FYVE/PHD zinc finger"/>
    <property type="match status" value="1"/>
</dbReference>
<organism evidence="7 9">
    <name type="scientific">Dracunculus medinensis</name>
    <name type="common">Guinea worm</name>
    <dbReference type="NCBI Taxonomy" id="318479"/>
    <lineage>
        <taxon>Eukaryota</taxon>
        <taxon>Metazoa</taxon>
        <taxon>Ecdysozoa</taxon>
        <taxon>Nematoda</taxon>
        <taxon>Chromadorea</taxon>
        <taxon>Rhabditida</taxon>
        <taxon>Spirurina</taxon>
        <taxon>Dracunculoidea</taxon>
        <taxon>Dracunculidae</taxon>
        <taxon>Dracunculus</taxon>
    </lineage>
</organism>
<evidence type="ECO:0000313" key="9">
    <source>
        <dbReference type="WBParaSite" id="DME_0000527001-mRNA-1"/>
    </source>
</evidence>
<dbReference type="InterPro" id="IPR013083">
    <property type="entry name" value="Znf_RING/FYVE/PHD"/>
</dbReference>
<sequence>MLCCAKFTLILRRHHCRCCGRVLCAYCTSHKVLIKLLCSFICPQ</sequence>
<dbReference type="WBParaSite" id="DME_0000527001-mRNA-1">
    <property type="protein sequence ID" value="DME_0000527001-mRNA-1"/>
    <property type="gene ID" value="DME_0000527001"/>
</dbReference>
<dbReference type="AlphaFoldDB" id="A0A0N4UD81"/>
<protein>
    <submittedName>
        <fullName evidence="9">FYVE-type domain-containing protein</fullName>
    </submittedName>
</protein>
<dbReference type="Gene3D" id="3.30.40.10">
    <property type="entry name" value="Zinc/RING finger domain, C3HC4 (zinc finger)"/>
    <property type="match status" value="1"/>
</dbReference>
<proteinExistence type="predicted"/>
<evidence type="ECO:0000259" key="5">
    <source>
        <dbReference type="PROSITE" id="PS50178"/>
    </source>
</evidence>
<keyword evidence="8" id="KW-1185">Reference proteome</keyword>
<evidence type="ECO:0000256" key="1">
    <source>
        <dbReference type="ARBA" id="ARBA00022723"/>
    </source>
</evidence>
<reference evidence="6 8" key="2">
    <citation type="submission" date="2018-11" db="EMBL/GenBank/DDBJ databases">
        <authorList>
            <consortium name="Pathogen Informatics"/>
        </authorList>
    </citation>
    <scope>NUCLEOTIDE SEQUENCE [LARGE SCALE GENOMIC DNA]</scope>
</reference>
<gene>
    <name evidence="6" type="ORF">DME_LOCUS9069</name>
</gene>
<dbReference type="GO" id="GO:0008270">
    <property type="term" value="F:zinc ion binding"/>
    <property type="evidence" value="ECO:0007669"/>
    <property type="project" value="UniProtKB-KW"/>
</dbReference>
<dbReference type="InterPro" id="IPR017455">
    <property type="entry name" value="Znf_FYVE-rel"/>
</dbReference>
<dbReference type="InterPro" id="IPR000306">
    <property type="entry name" value="Znf_FYVE"/>
</dbReference>
<reference evidence="9" key="1">
    <citation type="submission" date="2017-02" db="UniProtKB">
        <authorList>
            <consortium name="WormBaseParasite"/>
        </authorList>
    </citation>
    <scope>IDENTIFICATION</scope>
</reference>
<evidence type="ECO:0000256" key="2">
    <source>
        <dbReference type="ARBA" id="ARBA00022771"/>
    </source>
</evidence>
<dbReference type="STRING" id="318479.A0A0N4UD81"/>
<evidence type="ECO:0000256" key="3">
    <source>
        <dbReference type="ARBA" id="ARBA00022833"/>
    </source>
</evidence>
<keyword evidence="2 4" id="KW-0863">Zinc-finger</keyword>
<evidence type="ECO:0000256" key="4">
    <source>
        <dbReference type="PROSITE-ProRule" id="PRU00091"/>
    </source>
</evidence>
<feature type="domain" description="FYVE-type" evidence="5">
    <location>
        <begin position="1"/>
        <end position="44"/>
    </location>
</feature>
<evidence type="ECO:0000313" key="7">
    <source>
        <dbReference type="Proteomes" id="UP000038040"/>
    </source>
</evidence>
<dbReference type="Pfam" id="PF01363">
    <property type="entry name" value="FYVE"/>
    <property type="match status" value="1"/>
</dbReference>
<keyword evidence="1" id="KW-0479">Metal-binding</keyword>
<dbReference type="EMBL" id="UYYG01001176">
    <property type="protein sequence ID" value="VDN59096.1"/>
    <property type="molecule type" value="Genomic_DNA"/>
</dbReference>
<evidence type="ECO:0000313" key="8">
    <source>
        <dbReference type="Proteomes" id="UP000274756"/>
    </source>
</evidence>
<dbReference type="Proteomes" id="UP000274756">
    <property type="component" value="Unassembled WGS sequence"/>
</dbReference>
<name>A0A0N4UD81_DRAME</name>
<evidence type="ECO:0000313" key="6">
    <source>
        <dbReference type="EMBL" id="VDN59096.1"/>
    </source>
</evidence>